<name>A0A6C0F7A5_9ZZZZ</name>
<protein>
    <submittedName>
        <fullName evidence="2">Uncharacterized protein</fullName>
    </submittedName>
</protein>
<dbReference type="EMBL" id="MN738789">
    <property type="protein sequence ID" value="QHT37082.1"/>
    <property type="molecule type" value="Genomic_DNA"/>
</dbReference>
<reference evidence="2" key="1">
    <citation type="journal article" date="2020" name="Nature">
        <title>Giant virus diversity and host interactions through global metagenomics.</title>
        <authorList>
            <person name="Schulz F."/>
            <person name="Roux S."/>
            <person name="Paez-Espino D."/>
            <person name="Jungbluth S."/>
            <person name="Walsh D.A."/>
            <person name="Denef V.J."/>
            <person name="McMahon K.D."/>
            <person name="Konstantinidis K.T."/>
            <person name="Eloe-Fadrosh E.A."/>
            <person name="Kyrpides N.C."/>
            <person name="Woyke T."/>
        </authorList>
    </citation>
    <scope>NUCLEOTIDE SEQUENCE</scope>
    <source>
        <strain evidence="2">GVMAG-S-ERX555967-131</strain>
    </source>
</reference>
<evidence type="ECO:0000313" key="2">
    <source>
        <dbReference type="EMBL" id="QHT37082.1"/>
    </source>
</evidence>
<dbReference type="AlphaFoldDB" id="A0A6C0F7A5"/>
<keyword evidence="1" id="KW-1133">Transmembrane helix</keyword>
<feature type="transmembrane region" description="Helical" evidence="1">
    <location>
        <begin position="25"/>
        <end position="46"/>
    </location>
</feature>
<keyword evidence="1" id="KW-0812">Transmembrane</keyword>
<organism evidence="2">
    <name type="scientific">viral metagenome</name>
    <dbReference type="NCBI Taxonomy" id="1070528"/>
    <lineage>
        <taxon>unclassified sequences</taxon>
        <taxon>metagenomes</taxon>
        <taxon>organismal metagenomes</taxon>
    </lineage>
</organism>
<evidence type="ECO:0000256" key="1">
    <source>
        <dbReference type="SAM" id="Phobius"/>
    </source>
</evidence>
<keyword evidence="1" id="KW-0472">Membrane</keyword>
<proteinExistence type="predicted"/>
<accession>A0A6C0F7A5</accession>
<sequence length="128" mass="15213">MNIFERQVNFNEEKGEKQKTTYLPYINSVLLLTIVGILFTILGFVISELDYIHETLNIVHSVKDEVKEVIDDFENTHYQVDLMFHKIIDIENRVNELYDYNINDMMLVLQHMNNMIEQNNNILISMET</sequence>